<keyword evidence="2" id="KW-1185">Reference proteome</keyword>
<dbReference type="Proteomes" id="UP001241377">
    <property type="component" value="Unassembled WGS sequence"/>
</dbReference>
<name>A0ACC2V2R2_9TREE</name>
<protein>
    <submittedName>
        <fullName evidence="1">Uncharacterized protein</fullName>
    </submittedName>
</protein>
<organism evidence="1 2">
    <name type="scientific">Naganishia cerealis</name>
    <dbReference type="NCBI Taxonomy" id="610337"/>
    <lineage>
        <taxon>Eukaryota</taxon>
        <taxon>Fungi</taxon>
        <taxon>Dikarya</taxon>
        <taxon>Basidiomycota</taxon>
        <taxon>Agaricomycotina</taxon>
        <taxon>Tremellomycetes</taxon>
        <taxon>Filobasidiales</taxon>
        <taxon>Filobasidiaceae</taxon>
        <taxon>Naganishia</taxon>
    </lineage>
</organism>
<evidence type="ECO:0000313" key="2">
    <source>
        <dbReference type="Proteomes" id="UP001241377"/>
    </source>
</evidence>
<comment type="caution">
    <text evidence="1">The sequence shown here is derived from an EMBL/GenBank/DDBJ whole genome shotgun (WGS) entry which is preliminary data.</text>
</comment>
<dbReference type="EMBL" id="JASBWR010000120">
    <property type="protein sequence ID" value="KAJ9093639.1"/>
    <property type="molecule type" value="Genomic_DNA"/>
</dbReference>
<proteinExistence type="predicted"/>
<sequence length="778" mass="88370">MDKEYLEEGFDPKSLKVAQLRGILNEHNVAYASNAKKAELVDLFDRKIAPKAAQLLTSHQQKMENGSGEGFENVSELQLETPKPKKKRGRPKKVSPKDESSPIVPQKRTQEESNESLKKKKTSPPSLAPSSGAKRNRGHLFDDNSSFSDDDFFATKIKRSPAKSAIKEKLDQVKEESPIRKKQQKQQVESPQFKTLKEEEDSFEHGRALIKDRKLAEMAADLGVTIHGTPPKDFKLEESSFESKISDTPKRTPRKSPLKSASLTEKKKTPKTQTPVKSSSSPTLSLKLTPAKDTPKIKDTPKAKETPKSSKDTPKARDTPKGHKDTPKSSKVTPKSSKVTPKSSKATPKSATPKRTPRKTPSKGSSTPKKAENSVIEEESDDESDEETDETHHKSSNSRKKSFWSPFFFISLWLLAVVYGLGVFWYREQQYLVGYCGQEIEQATVPPNSHPLLVSVGAYLDANFKPRCTPCPPHARCYPYLELGCYEDFVETQPWYFRLTPTLHTNLKRCVPDTKKAEKLEIMIDVALDLLRSRNAEKNCGRTSTDDFEAGLNSTELHDLLLMMKAPYITRDEFEELWERSVIELEKEPEVIVRQVSTFSPFSQPILTQTGFSDGVRAGIVDNSSKSQKTSDKILRSTSLSNLSFKCRILNTVIGTVVHYKGVLLAMVAVYFIVLYVRYRIRQYRLQRLRVETVYYEVLRNLKKQYNLAKQDPSIPLYIGSTQLRDLILTTEKNLSRKLKLWNRVSSEVENNSNVRYHLVEHHGEIMKVWEWITDVDT</sequence>
<reference evidence="1" key="1">
    <citation type="submission" date="2023-04" db="EMBL/GenBank/DDBJ databases">
        <title>Draft Genome sequencing of Naganishia species isolated from polar environments using Oxford Nanopore Technology.</title>
        <authorList>
            <person name="Leo P."/>
            <person name="Venkateswaran K."/>
        </authorList>
    </citation>
    <scope>NUCLEOTIDE SEQUENCE</scope>
    <source>
        <strain evidence="1">MNA-CCFEE 5261</strain>
    </source>
</reference>
<gene>
    <name evidence="1" type="ORF">QFC19_008227</name>
</gene>
<accession>A0ACC2V2R2</accession>
<evidence type="ECO:0000313" key="1">
    <source>
        <dbReference type="EMBL" id="KAJ9093639.1"/>
    </source>
</evidence>